<accession>X1SK63</accession>
<protein>
    <submittedName>
        <fullName evidence="1">Uncharacterized protein</fullName>
    </submittedName>
</protein>
<proteinExistence type="predicted"/>
<name>X1SK63_9ZZZZ</name>
<evidence type="ECO:0000313" key="1">
    <source>
        <dbReference type="EMBL" id="GAI79531.1"/>
    </source>
</evidence>
<organism evidence="1">
    <name type="scientific">marine sediment metagenome</name>
    <dbReference type="NCBI Taxonomy" id="412755"/>
    <lineage>
        <taxon>unclassified sequences</taxon>
        <taxon>metagenomes</taxon>
        <taxon>ecological metagenomes</taxon>
    </lineage>
</organism>
<sequence length="49" mass="5833">RNIIKLIKAKNHYTKEGLIKIVKLRENLNLTKRSRFWTLKKVKEELGVA</sequence>
<dbReference type="AlphaFoldDB" id="X1SK63"/>
<dbReference type="InterPro" id="IPR027434">
    <property type="entry name" value="Homing_endonucl"/>
</dbReference>
<comment type="caution">
    <text evidence="1">The sequence shown here is derived from an EMBL/GenBank/DDBJ whole genome shotgun (WGS) entry which is preliminary data.</text>
</comment>
<dbReference type="Gene3D" id="3.10.28.10">
    <property type="entry name" value="Homing endonucleases"/>
    <property type="match status" value="1"/>
</dbReference>
<gene>
    <name evidence="1" type="ORF">S12H4_18857</name>
</gene>
<feature type="non-terminal residue" evidence="1">
    <location>
        <position position="1"/>
    </location>
</feature>
<dbReference type="EMBL" id="BARW01009362">
    <property type="protein sequence ID" value="GAI79531.1"/>
    <property type="molecule type" value="Genomic_DNA"/>
</dbReference>
<reference evidence="1" key="1">
    <citation type="journal article" date="2014" name="Front. Microbiol.">
        <title>High frequency of phylogenetically diverse reductive dehalogenase-homologous genes in deep subseafloor sedimentary metagenomes.</title>
        <authorList>
            <person name="Kawai M."/>
            <person name="Futagami T."/>
            <person name="Toyoda A."/>
            <person name="Takaki Y."/>
            <person name="Nishi S."/>
            <person name="Hori S."/>
            <person name="Arai W."/>
            <person name="Tsubouchi T."/>
            <person name="Morono Y."/>
            <person name="Uchiyama I."/>
            <person name="Ito T."/>
            <person name="Fujiyama A."/>
            <person name="Inagaki F."/>
            <person name="Takami H."/>
        </authorList>
    </citation>
    <scope>NUCLEOTIDE SEQUENCE</scope>
    <source>
        <strain evidence="1">Expedition CK06-06</strain>
    </source>
</reference>